<dbReference type="Proteomes" id="UP000001646">
    <property type="component" value="Chromosome 1"/>
</dbReference>
<dbReference type="Gene3D" id="1.20.1070.10">
    <property type="entry name" value="Rhodopsin 7-helix transmembrane proteins"/>
    <property type="match status" value="1"/>
</dbReference>
<proteinExistence type="predicted"/>
<evidence type="ECO:0000256" key="3">
    <source>
        <dbReference type="ARBA" id="ARBA00022989"/>
    </source>
</evidence>
<dbReference type="Ensembl" id="ENSACAT00000049552.1">
    <property type="protein sequence ID" value="ENSACAP00000040081.1"/>
    <property type="gene ID" value="ENSACAG00000038812.1"/>
</dbReference>
<dbReference type="Pfam" id="PF00001">
    <property type="entry name" value="7tm_1"/>
    <property type="match status" value="1"/>
</dbReference>
<dbReference type="AlphaFoldDB" id="A0A803TXZ1"/>
<evidence type="ECO:0000256" key="2">
    <source>
        <dbReference type="ARBA" id="ARBA00022692"/>
    </source>
</evidence>
<evidence type="ECO:0000313" key="8">
    <source>
        <dbReference type="Proteomes" id="UP000001646"/>
    </source>
</evidence>
<keyword evidence="2 5" id="KW-0812">Transmembrane</keyword>
<keyword evidence="8" id="KW-1185">Reference proteome</keyword>
<dbReference type="InParanoid" id="A0A803TXZ1"/>
<reference evidence="7" key="2">
    <citation type="submission" date="2025-08" db="UniProtKB">
        <authorList>
            <consortium name="Ensembl"/>
        </authorList>
    </citation>
    <scope>IDENTIFICATION</scope>
</reference>
<evidence type="ECO:0000256" key="5">
    <source>
        <dbReference type="SAM" id="Phobius"/>
    </source>
</evidence>
<dbReference type="PROSITE" id="PS50262">
    <property type="entry name" value="G_PROTEIN_RECEP_F1_2"/>
    <property type="match status" value="1"/>
</dbReference>
<evidence type="ECO:0000256" key="1">
    <source>
        <dbReference type="ARBA" id="ARBA00004370"/>
    </source>
</evidence>
<dbReference type="GeneTree" id="ENSGT00940000154333"/>
<dbReference type="InterPro" id="IPR017452">
    <property type="entry name" value="GPCR_Rhodpsn_7TM"/>
</dbReference>
<reference evidence="7" key="3">
    <citation type="submission" date="2025-09" db="UniProtKB">
        <authorList>
            <consortium name="Ensembl"/>
        </authorList>
    </citation>
    <scope>IDENTIFICATION</scope>
</reference>
<dbReference type="GO" id="GO:0016020">
    <property type="term" value="C:membrane"/>
    <property type="evidence" value="ECO:0007669"/>
    <property type="project" value="UniProtKB-SubCell"/>
</dbReference>
<evidence type="ECO:0000313" key="7">
    <source>
        <dbReference type="Ensembl" id="ENSACAP00000040081.1"/>
    </source>
</evidence>
<evidence type="ECO:0000256" key="4">
    <source>
        <dbReference type="ARBA" id="ARBA00023136"/>
    </source>
</evidence>
<feature type="transmembrane region" description="Helical" evidence="5">
    <location>
        <begin position="25"/>
        <end position="50"/>
    </location>
</feature>
<accession>A0A803TXZ1</accession>
<reference evidence="7 8" key="1">
    <citation type="submission" date="2009-12" db="EMBL/GenBank/DDBJ databases">
        <title>The Genome Sequence of Anolis carolinensis (Green Anole Lizard).</title>
        <authorList>
            <consortium name="The Genome Sequencing Platform"/>
            <person name="Di Palma F."/>
            <person name="Alfoldi J."/>
            <person name="Heiman D."/>
            <person name="Young S."/>
            <person name="Grabherr M."/>
            <person name="Johnson J."/>
            <person name="Lander E.S."/>
            <person name="Lindblad-Toh K."/>
        </authorList>
    </citation>
    <scope>NUCLEOTIDE SEQUENCE [LARGE SCALE GENOMIC DNA]</scope>
    <source>
        <strain evidence="7 8">JBL SC #1</strain>
    </source>
</reference>
<sequence length="124" mass="13885">MEERNRTAGTDFILLGFTTNPKLQLILFVVFLNIYLLSLVGNITLIALICNSSRLHTPMYFFIGNLSFLDLWYSSVYTPKIIMNCISDDKSISFGGCACPSSSSQLAPHIANATFLQLWHMTVI</sequence>
<protein>
    <submittedName>
        <fullName evidence="7">Olfactory receptor family 9 subfamily G member 1</fullName>
    </submittedName>
</protein>
<keyword evidence="4 5" id="KW-0472">Membrane</keyword>
<name>A0A803TXZ1_ANOCA</name>
<gene>
    <name evidence="7" type="primary">OR9G1</name>
</gene>
<feature type="domain" description="G-protein coupled receptors family 1 profile" evidence="6">
    <location>
        <begin position="41"/>
        <end position="99"/>
    </location>
</feature>
<evidence type="ECO:0000259" key="6">
    <source>
        <dbReference type="PROSITE" id="PS50262"/>
    </source>
</evidence>
<dbReference type="PANTHER" id="PTHR48018">
    <property type="entry name" value="OLFACTORY RECEPTOR"/>
    <property type="match status" value="1"/>
</dbReference>
<dbReference type="SUPFAM" id="SSF81321">
    <property type="entry name" value="Family A G protein-coupled receptor-like"/>
    <property type="match status" value="1"/>
</dbReference>
<dbReference type="InterPro" id="IPR000276">
    <property type="entry name" value="GPCR_Rhodpsn"/>
</dbReference>
<comment type="subcellular location">
    <subcellularLocation>
        <location evidence="1">Membrane</location>
    </subcellularLocation>
</comment>
<keyword evidence="3 5" id="KW-1133">Transmembrane helix</keyword>
<dbReference type="GO" id="GO:0004930">
    <property type="term" value="F:G protein-coupled receptor activity"/>
    <property type="evidence" value="ECO:0007669"/>
    <property type="project" value="InterPro"/>
</dbReference>
<organism evidence="7 8">
    <name type="scientific">Anolis carolinensis</name>
    <name type="common">Green anole</name>
    <name type="synonym">American chameleon</name>
    <dbReference type="NCBI Taxonomy" id="28377"/>
    <lineage>
        <taxon>Eukaryota</taxon>
        <taxon>Metazoa</taxon>
        <taxon>Chordata</taxon>
        <taxon>Craniata</taxon>
        <taxon>Vertebrata</taxon>
        <taxon>Euteleostomi</taxon>
        <taxon>Lepidosauria</taxon>
        <taxon>Squamata</taxon>
        <taxon>Bifurcata</taxon>
        <taxon>Unidentata</taxon>
        <taxon>Episquamata</taxon>
        <taxon>Toxicofera</taxon>
        <taxon>Iguania</taxon>
        <taxon>Dactyloidae</taxon>
        <taxon>Anolis</taxon>
    </lineage>
</organism>